<evidence type="ECO:0000313" key="2">
    <source>
        <dbReference type="EMBL" id="NGZ88827.1"/>
    </source>
</evidence>
<comment type="similarity">
    <text evidence="1">Belongs to the bactofilin family.</text>
</comment>
<dbReference type="PANTHER" id="PTHR35024:SF4">
    <property type="entry name" value="POLYMER-FORMING CYTOSKELETAL PROTEIN"/>
    <property type="match status" value="1"/>
</dbReference>
<comment type="caution">
    <text evidence="2">The sequence shown here is derived from an EMBL/GenBank/DDBJ whole genome shotgun (WGS) entry which is preliminary data.</text>
</comment>
<evidence type="ECO:0000313" key="3">
    <source>
        <dbReference type="Proteomes" id="UP000643701"/>
    </source>
</evidence>
<evidence type="ECO:0000256" key="1">
    <source>
        <dbReference type="ARBA" id="ARBA00044755"/>
    </source>
</evidence>
<reference evidence="2" key="1">
    <citation type="submission" date="2020-03" db="EMBL/GenBank/DDBJ databases">
        <title>Psychroflexus Maritimus sp. nov., isolate from marine sediment.</title>
        <authorList>
            <person name="Zhong Y.-L."/>
        </authorList>
    </citation>
    <scope>NUCLEOTIDE SEQUENCE</scope>
    <source>
        <strain evidence="2">C1</strain>
    </source>
</reference>
<dbReference type="PANTHER" id="PTHR35024">
    <property type="entry name" value="HYPOTHETICAL CYTOSOLIC PROTEIN"/>
    <property type="match status" value="1"/>
</dbReference>
<dbReference type="Proteomes" id="UP000643701">
    <property type="component" value="Unassembled WGS sequence"/>
</dbReference>
<keyword evidence="3" id="KW-1185">Reference proteome</keyword>
<gene>
    <name evidence="2" type="ORF">G7034_01010</name>
</gene>
<protein>
    <submittedName>
        <fullName evidence="2">Polymer-forming cytoskeletal protein</fullName>
    </submittedName>
</protein>
<dbReference type="RefSeq" id="WP_166399088.1">
    <property type="nucleotide sequence ID" value="NZ_JAANAS010000001.1"/>
</dbReference>
<sequence length="137" mass="14826">MFKEKSKNTLDVTKEQNKIAQGTTFKGDIASKGSFRIEGQIIGNIVTEGKVVVGETGYIEGTLNCDSADFEGKFSGQMKINSILSLRSTAQIEGEVETEKLSVEPGAVFNAACKMKGVKSLNEQKEKKSKGKQEKTA</sequence>
<organism evidence="2 3">
    <name type="scientific">Psychroflexus maritimus</name>
    <dbReference type="NCBI Taxonomy" id="2714865"/>
    <lineage>
        <taxon>Bacteria</taxon>
        <taxon>Pseudomonadati</taxon>
        <taxon>Bacteroidota</taxon>
        <taxon>Flavobacteriia</taxon>
        <taxon>Flavobacteriales</taxon>
        <taxon>Flavobacteriaceae</taxon>
        <taxon>Psychroflexus</taxon>
    </lineage>
</organism>
<dbReference type="EMBL" id="JAANAS010000001">
    <property type="protein sequence ID" value="NGZ88827.1"/>
    <property type="molecule type" value="Genomic_DNA"/>
</dbReference>
<dbReference type="Pfam" id="PF04519">
    <property type="entry name" value="Bactofilin"/>
    <property type="match status" value="1"/>
</dbReference>
<accession>A0A967AAT9</accession>
<dbReference type="InterPro" id="IPR007607">
    <property type="entry name" value="BacA/B"/>
</dbReference>
<name>A0A967AAT9_9FLAO</name>
<proteinExistence type="inferred from homology"/>
<dbReference type="AlphaFoldDB" id="A0A967AAT9"/>